<evidence type="ECO:0000313" key="4">
    <source>
        <dbReference type="Proteomes" id="UP000188573"/>
    </source>
</evidence>
<dbReference type="RefSeq" id="WP_077495679.1">
    <property type="nucleotide sequence ID" value="NZ_MLAG01000010.1"/>
</dbReference>
<dbReference type="NCBIfam" id="TIGR00654">
    <property type="entry name" value="PhzF_family"/>
    <property type="match status" value="1"/>
</dbReference>
<keyword evidence="3" id="KW-0413">Isomerase</keyword>
<dbReference type="InterPro" id="IPR003719">
    <property type="entry name" value="Phenazine_PhzF-like"/>
</dbReference>
<dbReference type="GO" id="GO:0016853">
    <property type="term" value="F:isomerase activity"/>
    <property type="evidence" value="ECO:0007669"/>
    <property type="project" value="UniProtKB-KW"/>
</dbReference>
<sequence length="278" mass="31345">MKSYSYQLVNVFAETHFGGNPLAVFPEADGLNTEQMQLIARQFNLSETVFLHQPENAKAVKKLRIFTPDYEMPFAGHPTIGSAFVAHRLFNLPDAYQFETEAGLVSLEHQDQRITFSLNKNVISEASSYNKDDFSALLGLKPQDILESSWINTGSNQLLVQVNSAKAVESCQIQPMLFEKIVGKNRSIYIWFEENQIAKVRLFFMNGGNIAEDPGTGSAAANLGGWCILNQRYPMHWQIFQGDEIKRPNRLMLRVDENKTIYVGAEAILVGEGQFYLP</sequence>
<dbReference type="Pfam" id="PF02567">
    <property type="entry name" value="PhzC-PhzF"/>
    <property type="match status" value="1"/>
</dbReference>
<dbReference type="PIRSF" id="PIRSF016184">
    <property type="entry name" value="PhzC_PhzF"/>
    <property type="match status" value="1"/>
</dbReference>
<accession>A0A1V3L0V6</accession>
<organism evidence="3 4">
    <name type="scientific">Rodentibacter ratti</name>
    <dbReference type="NCBI Taxonomy" id="1906745"/>
    <lineage>
        <taxon>Bacteria</taxon>
        <taxon>Pseudomonadati</taxon>
        <taxon>Pseudomonadota</taxon>
        <taxon>Gammaproteobacteria</taxon>
        <taxon>Pasteurellales</taxon>
        <taxon>Pasteurellaceae</taxon>
        <taxon>Rodentibacter</taxon>
    </lineage>
</organism>
<dbReference type="GO" id="GO:0005737">
    <property type="term" value="C:cytoplasm"/>
    <property type="evidence" value="ECO:0007669"/>
    <property type="project" value="TreeGrafter"/>
</dbReference>
<feature type="active site" evidence="2">
    <location>
        <position position="47"/>
    </location>
</feature>
<dbReference type="PANTHER" id="PTHR13774">
    <property type="entry name" value="PHENAZINE BIOSYNTHESIS PROTEIN"/>
    <property type="match status" value="1"/>
</dbReference>
<dbReference type="AlphaFoldDB" id="A0A1V3L0V6"/>
<evidence type="ECO:0000256" key="2">
    <source>
        <dbReference type="PIRSR" id="PIRSR016184-1"/>
    </source>
</evidence>
<comment type="similarity">
    <text evidence="1">Belongs to the PhzF family.</text>
</comment>
<protein>
    <submittedName>
        <fullName evidence="3">Isomerase</fullName>
    </submittedName>
</protein>
<dbReference type="EMBL" id="MLAG01000010">
    <property type="protein sequence ID" value="OOF83471.1"/>
    <property type="molecule type" value="Genomic_DNA"/>
</dbReference>
<dbReference type="PANTHER" id="PTHR13774:SF32">
    <property type="entry name" value="ANTISENSE-ENHANCING SEQUENCE 1"/>
    <property type="match status" value="1"/>
</dbReference>
<name>A0A1V3L0V6_9PAST</name>
<dbReference type="Proteomes" id="UP000188573">
    <property type="component" value="Unassembled WGS sequence"/>
</dbReference>
<comment type="caution">
    <text evidence="3">The sequence shown here is derived from an EMBL/GenBank/DDBJ whole genome shotgun (WGS) entry which is preliminary data.</text>
</comment>
<gene>
    <name evidence="3" type="ORF">BKG92_02925</name>
</gene>
<evidence type="ECO:0000256" key="1">
    <source>
        <dbReference type="ARBA" id="ARBA00008270"/>
    </source>
</evidence>
<keyword evidence="4" id="KW-1185">Reference proteome</keyword>
<dbReference type="Gene3D" id="3.10.310.10">
    <property type="entry name" value="Diaminopimelate Epimerase, Chain A, domain 1"/>
    <property type="match status" value="2"/>
</dbReference>
<dbReference type="SUPFAM" id="SSF54506">
    <property type="entry name" value="Diaminopimelate epimerase-like"/>
    <property type="match status" value="1"/>
</dbReference>
<proteinExistence type="inferred from homology"/>
<evidence type="ECO:0000313" key="3">
    <source>
        <dbReference type="EMBL" id="OOF83471.1"/>
    </source>
</evidence>
<reference evidence="3 4" key="1">
    <citation type="submission" date="2016-10" db="EMBL/GenBank/DDBJ databases">
        <title>Rodentibacter gen. nov. and new species.</title>
        <authorList>
            <person name="Christensen H."/>
        </authorList>
    </citation>
    <scope>NUCLEOTIDE SEQUENCE [LARGE SCALE GENOMIC DNA]</scope>
    <source>
        <strain evidence="3 4">Ac81</strain>
    </source>
</reference>